<dbReference type="Proteomes" id="UP001359485">
    <property type="component" value="Unassembled WGS sequence"/>
</dbReference>
<name>A0ABR1BID7_POLSC</name>
<evidence type="ECO:0000313" key="2">
    <source>
        <dbReference type="Proteomes" id="UP001359485"/>
    </source>
</evidence>
<keyword evidence="2" id="KW-1185">Reference proteome</keyword>
<evidence type="ECO:0000313" key="1">
    <source>
        <dbReference type="EMBL" id="KAK6641742.1"/>
    </source>
</evidence>
<organism evidence="1 2">
    <name type="scientific">Polyplax serrata</name>
    <name type="common">Common mouse louse</name>
    <dbReference type="NCBI Taxonomy" id="468196"/>
    <lineage>
        <taxon>Eukaryota</taxon>
        <taxon>Metazoa</taxon>
        <taxon>Ecdysozoa</taxon>
        <taxon>Arthropoda</taxon>
        <taxon>Hexapoda</taxon>
        <taxon>Insecta</taxon>
        <taxon>Pterygota</taxon>
        <taxon>Neoptera</taxon>
        <taxon>Paraneoptera</taxon>
        <taxon>Psocodea</taxon>
        <taxon>Troctomorpha</taxon>
        <taxon>Phthiraptera</taxon>
        <taxon>Anoplura</taxon>
        <taxon>Polyplacidae</taxon>
        <taxon>Polyplax</taxon>
    </lineage>
</organism>
<comment type="caution">
    <text evidence="1">The sequence shown here is derived from an EMBL/GenBank/DDBJ whole genome shotgun (WGS) entry which is preliminary data.</text>
</comment>
<accession>A0ABR1BID7</accession>
<gene>
    <name evidence="1" type="ORF">RUM44_013457</name>
</gene>
<dbReference type="EMBL" id="JAWJWF010000001">
    <property type="protein sequence ID" value="KAK6641742.1"/>
    <property type="molecule type" value="Genomic_DNA"/>
</dbReference>
<sequence length="98" mass="10997">MRALTVGNLPASLDGECERTQRTEKNKMDTNLFLFLCAEPTPAEFLCPATIGSLTCLRDRLVAPVWYPVRLTGVTPQKESIKLSHVTEADKLHVNRRD</sequence>
<proteinExistence type="predicted"/>
<reference evidence="1 2" key="1">
    <citation type="submission" date="2023-09" db="EMBL/GenBank/DDBJ databases">
        <title>Genomes of two closely related lineages of the louse Polyplax serrata with different host specificities.</title>
        <authorList>
            <person name="Martinu J."/>
            <person name="Tarabai H."/>
            <person name="Stefka J."/>
            <person name="Hypsa V."/>
        </authorList>
    </citation>
    <scope>NUCLEOTIDE SEQUENCE [LARGE SCALE GENOMIC DNA]</scope>
    <source>
        <strain evidence="1">98ZLc_SE</strain>
    </source>
</reference>
<protein>
    <submittedName>
        <fullName evidence="1">Uncharacterized protein</fullName>
    </submittedName>
</protein>